<accession>A0A1F5GXA7</accession>
<reference evidence="1 2" key="1">
    <citation type="journal article" date="2016" name="Nat. Commun.">
        <title>Thousands of microbial genomes shed light on interconnected biogeochemical processes in an aquifer system.</title>
        <authorList>
            <person name="Anantharaman K."/>
            <person name="Brown C.T."/>
            <person name="Hug L.A."/>
            <person name="Sharon I."/>
            <person name="Castelle C.J."/>
            <person name="Probst A.J."/>
            <person name="Thomas B.C."/>
            <person name="Singh A."/>
            <person name="Wilkins M.J."/>
            <person name="Karaoz U."/>
            <person name="Brodie E.L."/>
            <person name="Williams K.H."/>
            <person name="Hubbard S.S."/>
            <person name="Banfield J.F."/>
        </authorList>
    </citation>
    <scope>NUCLEOTIDE SEQUENCE [LARGE SCALE GENOMIC DNA]</scope>
</reference>
<evidence type="ECO:0000313" key="1">
    <source>
        <dbReference type="EMBL" id="OGD96516.1"/>
    </source>
</evidence>
<protein>
    <submittedName>
        <fullName evidence="1">Uncharacterized protein</fullName>
    </submittedName>
</protein>
<organism evidence="1 2">
    <name type="scientific">Candidatus Curtissbacteria bacterium RIFCSPHIGHO2_12_FULL_38_9b</name>
    <dbReference type="NCBI Taxonomy" id="1797720"/>
    <lineage>
        <taxon>Bacteria</taxon>
        <taxon>Candidatus Curtissiibacteriota</taxon>
    </lineage>
</organism>
<comment type="caution">
    <text evidence="1">The sequence shown here is derived from an EMBL/GenBank/DDBJ whole genome shotgun (WGS) entry which is preliminary data.</text>
</comment>
<sequence length="79" mass="9105">MIFKKAAGVQVFTDAWSVQLKSKTLRAFALVEMLGVFLGSLPDKIQQREQSSCGVYRWCMAQISCFAQRRPHGQRQRQR</sequence>
<dbReference type="AlphaFoldDB" id="A0A1F5GXA7"/>
<dbReference type="EMBL" id="MFBJ01000022">
    <property type="protein sequence ID" value="OGD96516.1"/>
    <property type="molecule type" value="Genomic_DNA"/>
</dbReference>
<proteinExistence type="predicted"/>
<evidence type="ECO:0000313" key="2">
    <source>
        <dbReference type="Proteomes" id="UP000176666"/>
    </source>
</evidence>
<name>A0A1F5GXA7_9BACT</name>
<gene>
    <name evidence="1" type="ORF">A3F02_00660</name>
</gene>
<dbReference type="Proteomes" id="UP000176666">
    <property type="component" value="Unassembled WGS sequence"/>
</dbReference>